<proteinExistence type="predicted"/>
<dbReference type="Proteomes" id="UP000031980">
    <property type="component" value="Unassembled WGS sequence"/>
</dbReference>
<dbReference type="Proteomes" id="UP000031937">
    <property type="component" value="Unassembled WGS sequence"/>
</dbReference>
<evidence type="ECO:0000313" key="4">
    <source>
        <dbReference type="Proteomes" id="UP000031980"/>
    </source>
</evidence>
<reference evidence="1 4" key="1">
    <citation type="submission" date="2014-07" db="EMBL/GenBank/DDBJ databases">
        <title>Porphyromonadaceae bacterium OUH 308042 = ATCC BAA-2681 = DSM 28342 draft genome.</title>
        <authorList>
            <person name="Sydenham T.V."/>
            <person name="Hasman H."/>
            <person name="Justensen U.S."/>
        </authorList>
    </citation>
    <scope>NUCLEOTIDE SEQUENCE [LARGE SCALE GENOMIC DNA]</scope>
    <source>
        <strain evidence="1 4">OUH 308042</strain>
    </source>
</reference>
<protein>
    <recommendedName>
        <fullName evidence="5">Carboxypeptidase-like regulatory domain-containing protein</fullName>
    </recommendedName>
</protein>
<organism evidence="1 4">
    <name type="scientific">Sanguibacteroides justesenii</name>
    <dbReference type="NCBI Taxonomy" id="1547597"/>
    <lineage>
        <taxon>Bacteria</taxon>
        <taxon>Pseudomonadati</taxon>
        <taxon>Bacteroidota</taxon>
        <taxon>Bacteroidia</taxon>
        <taxon>Bacteroidales</taxon>
        <taxon>Porphyromonadaceae</taxon>
        <taxon>Sanguibacteroides</taxon>
    </lineage>
</organism>
<accession>A0A0C3RJU5</accession>
<keyword evidence="4" id="KW-1185">Reference proteome</keyword>
<reference evidence="2 3" key="2">
    <citation type="submission" date="2014-07" db="EMBL/GenBank/DDBJ databases">
        <title>Porphyromonadaceae bacterium OUH 334697 = ATCC BAA-2682 = DSM 28341 draft genome.</title>
        <authorList>
            <person name="Sydenham T.V."/>
            <person name="Hasman H."/>
            <person name="Justesen U.S."/>
        </authorList>
    </citation>
    <scope>NUCLEOTIDE SEQUENCE [LARGE SCALE GENOMIC DNA]</scope>
    <source>
        <strain evidence="2 3">OUH 334697</strain>
    </source>
</reference>
<evidence type="ECO:0000313" key="2">
    <source>
        <dbReference type="EMBL" id="KIO47048.1"/>
    </source>
</evidence>
<gene>
    <name evidence="1" type="ORF">BA92_01495</name>
    <name evidence="2" type="ORF">IE90_03300</name>
</gene>
<dbReference type="SUPFAM" id="SSF49464">
    <property type="entry name" value="Carboxypeptidase regulatory domain-like"/>
    <property type="match status" value="1"/>
</dbReference>
<evidence type="ECO:0000313" key="3">
    <source>
        <dbReference type="Proteomes" id="UP000031937"/>
    </source>
</evidence>
<evidence type="ECO:0000313" key="1">
    <source>
        <dbReference type="EMBL" id="KIO46574.1"/>
    </source>
</evidence>
<dbReference type="EMBL" id="JPIU01000025">
    <property type="protein sequence ID" value="KIO46574.1"/>
    <property type="molecule type" value="Genomic_DNA"/>
</dbReference>
<dbReference type="RefSeq" id="WP_041502454.1">
    <property type="nucleotide sequence ID" value="NZ_JPIT01000008.1"/>
</dbReference>
<dbReference type="OrthoDB" id="905812at2"/>
<dbReference type="EMBL" id="JPIT01000008">
    <property type="protein sequence ID" value="KIO47048.1"/>
    <property type="molecule type" value="Genomic_DNA"/>
</dbReference>
<sequence length="226" mass="26395">MRGFKFFLLFFFFYGIYSVNGQVEKQDNLFVTGVVCDRDSIFPLRNALCRLDSTYRGVDEDGRFAFEVKMGDTLVFSHVGYVPVKIVVSDTLTQRDYLLGIFMTRDTVLLAEVVVIPRYVLEDYKPDRSMENALYNEKGIVAGAFSPVTKMDREMNRKMQIEKFAHTVENKGHVDVGFGVGVQSIRTIRKLYMSRKLYERFRPIRQDEVDLLKKIFYVEKREKRAN</sequence>
<dbReference type="AlphaFoldDB" id="A0A0C3RJU5"/>
<name>A0A0C3RJU5_9PORP</name>
<comment type="caution">
    <text evidence="1">The sequence shown here is derived from an EMBL/GenBank/DDBJ whole genome shotgun (WGS) entry which is preliminary data.</text>
</comment>
<dbReference type="InterPro" id="IPR008969">
    <property type="entry name" value="CarboxyPept-like_regulatory"/>
</dbReference>
<evidence type="ECO:0008006" key="5">
    <source>
        <dbReference type="Google" id="ProtNLM"/>
    </source>
</evidence>